<accession>A0ABW3Y4W8</accession>
<protein>
    <submittedName>
        <fullName evidence="1">Uncharacterized protein</fullName>
    </submittedName>
</protein>
<reference evidence="2" key="1">
    <citation type="journal article" date="2019" name="Int. J. Syst. Evol. Microbiol.">
        <title>The Global Catalogue of Microorganisms (GCM) 10K type strain sequencing project: providing services to taxonomists for standard genome sequencing and annotation.</title>
        <authorList>
            <consortium name="The Broad Institute Genomics Platform"/>
            <consortium name="The Broad Institute Genome Sequencing Center for Infectious Disease"/>
            <person name="Wu L."/>
            <person name="Ma J."/>
        </authorList>
    </citation>
    <scope>NUCLEOTIDE SEQUENCE [LARGE SCALE GENOMIC DNA]</scope>
    <source>
        <strain evidence="2">CCUG 61485</strain>
    </source>
</reference>
<sequence length="59" mass="6525">MKIGLLNPNITQYTTKIKWRTKNRGAAKLSTAAIGKVFGGRYGKIKEAKNRTATSVLMK</sequence>
<keyword evidence="2" id="KW-1185">Reference proteome</keyword>
<name>A0ABW3Y4W8_9FLAO</name>
<gene>
    <name evidence="1" type="ORF">ACFQ39_11750</name>
</gene>
<dbReference type="Proteomes" id="UP001597201">
    <property type="component" value="Unassembled WGS sequence"/>
</dbReference>
<evidence type="ECO:0000313" key="1">
    <source>
        <dbReference type="EMBL" id="MFD1316293.1"/>
    </source>
</evidence>
<comment type="caution">
    <text evidence="1">The sequence shown here is derived from an EMBL/GenBank/DDBJ whole genome shotgun (WGS) entry which is preliminary data.</text>
</comment>
<organism evidence="1 2">
    <name type="scientific">Namhaeicola litoreus</name>
    <dbReference type="NCBI Taxonomy" id="1052145"/>
    <lineage>
        <taxon>Bacteria</taxon>
        <taxon>Pseudomonadati</taxon>
        <taxon>Bacteroidota</taxon>
        <taxon>Flavobacteriia</taxon>
        <taxon>Flavobacteriales</taxon>
        <taxon>Flavobacteriaceae</taxon>
        <taxon>Namhaeicola</taxon>
    </lineage>
</organism>
<evidence type="ECO:0000313" key="2">
    <source>
        <dbReference type="Proteomes" id="UP001597201"/>
    </source>
</evidence>
<dbReference type="EMBL" id="JBHTMY010000003">
    <property type="protein sequence ID" value="MFD1316293.1"/>
    <property type="molecule type" value="Genomic_DNA"/>
</dbReference>
<proteinExistence type="predicted"/>
<dbReference type="RefSeq" id="WP_377179133.1">
    <property type="nucleotide sequence ID" value="NZ_JBHTMY010000003.1"/>
</dbReference>